<dbReference type="EMBL" id="BK032577">
    <property type="protein sequence ID" value="DAF48951.1"/>
    <property type="molecule type" value="Genomic_DNA"/>
</dbReference>
<sequence length="106" mass="12022">MMTEEEKNTPITFGMLGSMFKEIEEAFAPQINTLGDAVDRRCDSYEKSILKLADMCSKTIEELNILRAFVIAVYADQNLISVERAAQVYRDYATKFNNIVKEAKGD</sequence>
<reference evidence="1" key="1">
    <citation type="journal article" date="2021" name="Proc. Natl. Acad. Sci. U.S.A.">
        <title>A Catalog of Tens of Thousands of Viruses from Human Metagenomes Reveals Hidden Associations with Chronic Diseases.</title>
        <authorList>
            <person name="Tisza M.J."/>
            <person name="Buck C.B."/>
        </authorList>
    </citation>
    <scope>NUCLEOTIDE SEQUENCE</scope>
    <source>
        <strain evidence="1">Ctnpt50</strain>
    </source>
</reference>
<evidence type="ECO:0000313" key="1">
    <source>
        <dbReference type="EMBL" id="DAF48951.1"/>
    </source>
</evidence>
<protein>
    <submittedName>
        <fullName evidence="1">Uncharacterized protein</fullName>
    </submittedName>
</protein>
<name>A0A8S5SE26_9CAUD</name>
<organism evidence="1">
    <name type="scientific">Siphoviridae sp. ctnpt50</name>
    <dbReference type="NCBI Taxonomy" id="2827941"/>
    <lineage>
        <taxon>Viruses</taxon>
        <taxon>Duplodnaviria</taxon>
        <taxon>Heunggongvirae</taxon>
        <taxon>Uroviricota</taxon>
        <taxon>Caudoviricetes</taxon>
    </lineage>
</organism>
<proteinExistence type="predicted"/>
<accession>A0A8S5SE26</accession>